<accession>A0A9P6C638</accession>
<organism evidence="1 2">
    <name type="scientific">Macrolepiota fuliginosa MF-IS2</name>
    <dbReference type="NCBI Taxonomy" id="1400762"/>
    <lineage>
        <taxon>Eukaryota</taxon>
        <taxon>Fungi</taxon>
        <taxon>Dikarya</taxon>
        <taxon>Basidiomycota</taxon>
        <taxon>Agaricomycotina</taxon>
        <taxon>Agaricomycetes</taxon>
        <taxon>Agaricomycetidae</taxon>
        <taxon>Agaricales</taxon>
        <taxon>Agaricineae</taxon>
        <taxon>Agaricaceae</taxon>
        <taxon>Macrolepiota</taxon>
    </lineage>
</organism>
<name>A0A9P6C638_9AGAR</name>
<dbReference type="Proteomes" id="UP000807342">
    <property type="component" value="Unassembled WGS sequence"/>
</dbReference>
<reference evidence="1" key="1">
    <citation type="submission" date="2020-11" db="EMBL/GenBank/DDBJ databases">
        <authorList>
            <consortium name="DOE Joint Genome Institute"/>
            <person name="Ahrendt S."/>
            <person name="Riley R."/>
            <person name="Andreopoulos W."/>
            <person name="Labutti K."/>
            <person name="Pangilinan J."/>
            <person name="Ruiz-Duenas F.J."/>
            <person name="Barrasa J.M."/>
            <person name="Sanchez-Garcia M."/>
            <person name="Camarero S."/>
            <person name="Miyauchi S."/>
            <person name="Serrano A."/>
            <person name="Linde D."/>
            <person name="Babiker R."/>
            <person name="Drula E."/>
            <person name="Ayuso-Fernandez I."/>
            <person name="Pacheco R."/>
            <person name="Padilla G."/>
            <person name="Ferreira P."/>
            <person name="Barriuso J."/>
            <person name="Kellner H."/>
            <person name="Castanera R."/>
            <person name="Alfaro M."/>
            <person name="Ramirez L."/>
            <person name="Pisabarro A.G."/>
            <person name="Kuo A."/>
            <person name="Tritt A."/>
            <person name="Lipzen A."/>
            <person name="He G."/>
            <person name="Yan M."/>
            <person name="Ng V."/>
            <person name="Cullen D."/>
            <person name="Martin F."/>
            <person name="Rosso M.-N."/>
            <person name="Henrissat B."/>
            <person name="Hibbett D."/>
            <person name="Martinez A.T."/>
            <person name="Grigoriev I.V."/>
        </authorList>
    </citation>
    <scope>NUCLEOTIDE SEQUENCE</scope>
    <source>
        <strain evidence="1">MF-IS2</strain>
    </source>
</reference>
<dbReference type="InterPro" id="IPR032675">
    <property type="entry name" value="LRR_dom_sf"/>
</dbReference>
<dbReference type="Gene3D" id="3.80.10.10">
    <property type="entry name" value="Ribonuclease Inhibitor"/>
    <property type="match status" value="1"/>
</dbReference>
<sequence>MPIKMSCPSCGHAFDANHDLDTRASQTDSGPIFWPQEVSVAPFQEEVHYLDEVIYRLNGERAKLLRRINSVKASTRHLPSEVLSTIFQFARPPIDFQTRSVPVDWTDRFERADREVVYEDDFQLDLGAVSHYWRAVAWSTPQLWTTLSIQINGETIENNTSLLKLYFQNARGLPMTIDLDCRIPFAVLEDADPIVRAGLVSTLKPIGVLLFSNNAHKIRELIVTDLLPEWLPFIGGGLSGCEAMELWWRSGATEDWNNVQLPLAELPCLRRLRMNDLIHYTPSQTLTALELHDMPTRVFVKILMECRNLVKYKVDYSRPGAMEVENMDTHTGPVLNKTFVNENLEYLQWYDASPKNMSGQAFLVFFRFTRLQVLRWSRNPMTTSPRHDDPETTLMLHCFFSELPPTLHTLTLAHSFSFLALKTIFSALPRVESFCLEAASQSTTADALAMIGHLTEGLSCGTSPGSPVIDHSITEGTRVLVALKSLSIDTGFLDTLVARTVRMLEMLYAARTVAGPFLLKFRDPIPWSRNAVNRLKALIAQGFELVIMMGTETLDLMTVPTYEDVHDYILGVPSVAFF</sequence>
<keyword evidence="2" id="KW-1185">Reference proteome</keyword>
<dbReference type="AlphaFoldDB" id="A0A9P6C638"/>
<evidence type="ECO:0008006" key="3">
    <source>
        <dbReference type="Google" id="ProtNLM"/>
    </source>
</evidence>
<evidence type="ECO:0000313" key="1">
    <source>
        <dbReference type="EMBL" id="KAF9449828.1"/>
    </source>
</evidence>
<protein>
    <recommendedName>
        <fullName evidence="3">F-box domain-containing protein</fullName>
    </recommendedName>
</protein>
<proteinExistence type="predicted"/>
<gene>
    <name evidence="1" type="ORF">P691DRAFT_758725</name>
</gene>
<dbReference type="OrthoDB" id="2269034at2759"/>
<dbReference type="EMBL" id="MU151119">
    <property type="protein sequence ID" value="KAF9449828.1"/>
    <property type="molecule type" value="Genomic_DNA"/>
</dbReference>
<evidence type="ECO:0000313" key="2">
    <source>
        <dbReference type="Proteomes" id="UP000807342"/>
    </source>
</evidence>
<comment type="caution">
    <text evidence="1">The sequence shown here is derived from an EMBL/GenBank/DDBJ whole genome shotgun (WGS) entry which is preliminary data.</text>
</comment>